<keyword evidence="2" id="KW-1185">Reference proteome</keyword>
<evidence type="ECO:0000313" key="1">
    <source>
        <dbReference type="EMBL" id="KAJ9635172.1"/>
    </source>
</evidence>
<gene>
    <name evidence="1" type="ORF">H2199_008658</name>
</gene>
<comment type="caution">
    <text evidence="1">The sequence shown here is derived from an EMBL/GenBank/DDBJ whole genome shotgun (WGS) entry which is preliminary data.</text>
</comment>
<accession>A0ACC2YIN1</accession>
<dbReference type="EMBL" id="JAPDRP010000028">
    <property type="protein sequence ID" value="KAJ9635172.1"/>
    <property type="molecule type" value="Genomic_DNA"/>
</dbReference>
<protein>
    <submittedName>
        <fullName evidence="1">Uncharacterized protein</fullName>
    </submittedName>
</protein>
<reference evidence="1" key="1">
    <citation type="submission" date="2022-10" db="EMBL/GenBank/DDBJ databases">
        <title>Culturing micro-colonial fungi from biological soil crusts in the Mojave desert and describing Neophaeococcomyces mojavensis, and introducing the new genera and species Taxawa tesnikishii.</title>
        <authorList>
            <person name="Kurbessoian T."/>
            <person name="Stajich J.E."/>
        </authorList>
    </citation>
    <scope>NUCLEOTIDE SEQUENCE</scope>
    <source>
        <strain evidence="1">JES_115</strain>
    </source>
</reference>
<proteinExistence type="predicted"/>
<evidence type="ECO:0000313" key="2">
    <source>
        <dbReference type="Proteomes" id="UP001172680"/>
    </source>
</evidence>
<organism evidence="1 2">
    <name type="scientific">Coniosporium tulheliwenetii</name>
    <dbReference type="NCBI Taxonomy" id="3383036"/>
    <lineage>
        <taxon>Eukaryota</taxon>
        <taxon>Fungi</taxon>
        <taxon>Dikarya</taxon>
        <taxon>Ascomycota</taxon>
        <taxon>Pezizomycotina</taxon>
        <taxon>Dothideomycetes</taxon>
        <taxon>Dothideomycetes incertae sedis</taxon>
        <taxon>Coniosporium</taxon>
    </lineage>
</organism>
<name>A0ACC2YIN1_9PEZI</name>
<sequence>MSSNRPLSQGFSTAPNRQHHPTNSRPTYRTHPLRTAAPTTNITTPQTFHTPRTSSPEQAVYVLTLTTTPSIHDPINTLRKRYFPQHLNRTPAHLTLFHALPHSRLETLTSTLETLCTSTAPFAITTGAPFRMRRGVGVNVGRGAEQAKRVHRELREAWMEFLSEQDAGVKRERLEALRSPNETMDGFQGFREKVA</sequence>
<dbReference type="Proteomes" id="UP001172680">
    <property type="component" value="Unassembled WGS sequence"/>
</dbReference>